<dbReference type="InterPro" id="IPR004827">
    <property type="entry name" value="bZIP"/>
</dbReference>
<feature type="region of interest" description="Disordered" evidence="4">
    <location>
        <begin position="36"/>
        <end position="80"/>
    </location>
</feature>
<feature type="compositionally biased region" description="Low complexity" evidence="4">
    <location>
        <begin position="37"/>
        <end position="71"/>
    </location>
</feature>
<gene>
    <name evidence="6" type="ORF">C8A05DRAFT_44938</name>
</gene>
<dbReference type="AlphaFoldDB" id="A0AAN6RTD2"/>
<feature type="domain" description="BZIP" evidence="5">
    <location>
        <begin position="131"/>
        <end position="146"/>
    </location>
</feature>
<accession>A0AAN6RTD2</accession>
<dbReference type="Pfam" id="PF10297">
    <property type="entry name" value="Hap4_Hap_bind"/>
    <property type="match status" value="1"/>
</dbReference>
<feature type="region of interest" description="Disordered" evidence="4">
    <location>
        <begin position="204"/>
        <end position="246"/>
    </location>
</feature>
<feature type="region of interest" description="Disordered" evidence="4">
    <location>
        <begin position="331"/>
        <end position="390"/>
    </location>
</feature>
<dbReference type="GO" id="GO:0090575">
    <property type="term" value="C:RNA polymerase II transcription regulator complex"/>
    <property type="evidence" value="ECO:0007669"/>
    <property type="project" value="TreeGrafter"/>
</dbReference>
<dbReference type="InterPro" id="IPR046347">
    <property type="entry name" value="bZIP_sf"/>
</dbReference>
<name>A0AAN6RTD2_9PEZI</name>
<evidence type="ECO:0000256" key="4">
    <source>
        <dbReference type="SAM" id="MobiDB-lite"/>
    </source>
</evidence>
<proteinExistence type="predicted"/>
<feature type="compositionally biased region" description="Low complexity" evidence="4">
    <location>
        <begin position="216"/>
        <end position="233"/>
    </location>
</feature>
<dbReference type="EMBL" id="MU855581">
    <property type="protein sequence ID" value="KAK3901416.1"/>
    <property type="molecule type" value="Genomic_DNA"/>
</dbReference>
<feature type="region of interest" description="Disordered" evidence="4">
    <location>
        <begin position="537"/>
        <end position="557"/>
    </location>
</feature>
<feature type="coiled-coil region" evidence="3">
    <location>
        <begin position="151"/>
        <end position="189"/>
    </location>
</feature>
<dbReference type="Proteomes" id="UP001303889">
    <property type="component" value="Unassembled WGS sequence"/>
</dbReference>
<feature type="region of interest" description="Disordered" evidence="4">
    <location>
        <begin position="1"/>
        <end position="23"/>
    </location>
</feature>
<reference evidence="6" key="2">
    <citation type="submission" date="2023-05" db="EMBL/GenBank/DDBJ databases">
        <authorList>
            <consortium name="Lawrence Berkeley National Laboratory"/>
            <person name="Steindorff A."/>
            <person name="Hensen N."/>
            <person name="Bonometti L."/>
            <person name="Westerberg I."/>
            <person name="Brannstrom I.O."/>
            <person name="Guillou S."/>
            <person name="Cros-Aarteil S."/>
            <person name="Calhoun S."/>
            <person name="Haridas S."/>
            <person name="Kuo A."/>
            <person name="Mondo S."/>
            <person name="Pangilinan J."/>
            <person name="Riley R."/>
            <person name="Labutti K."/>
            <person name="Andreopoulos B."/>
            <person name="Lipzen A."/>
            <person name="Chen C."/>
            <person name="Yanf M."/>
            <person name="Daum C."/>
            <person name="Ng V."/>
            <person name="Clum A."/>
            <person name="Ohm R."/>
            <person name="Martin F."/>
            <person name="Silar P."/>
            <person name="Natvig D."/>
            <person name="Lalanne C."/>
            <person name="Gautier V."/>
            <person name="Ament-Velasquez S.L."/>
            <person name="Kruys A."/>
            <person name="Hutchinson M.I."/>
            <person name="Powell A.J."/>
            <person name="Barry K."/>
            <person name="Miller A.N."/>
            <person name="Grigoriev I.V."/>
            <person name="Debuchy R."/>
            <person name="Gladieux P."/>
            <person name="Thoren M.H."/>
            <person name="Johannesson H."/>
        </authorList>
    </citation>
    <scope>NUCLEOTIDE SEQUENCE</scope>
    <source>
        <strain evidence="6">CBS 103.79</strain>
    </source>
</reference>
<comment type="caution">
    <text evidence="6">The sequence shown here is derived from an EMBL/GenBank/DDBJ whole genome shotgun (WGS) entry which is preliminary data.</text>
</comment>
<dbReference type="SMART" id="SM00338">
    <property type="entry name" value="BRLZ"/>
    <property type="match status" value="1"/>
</dbReference>
<keyword evidence="3" id="KW-0175">Coiled coil</keyword>
<evidence type="ECO:0000256" key="1">
    <source>
        <dbReference type="ARBA" id="ARBA00004123"/>
    </source>
</evidence>
<dbReference type="GO" id="GO:0000976">
    <property type="term" value="F:transcription cis-regulatory region binding"/>
    <property type="evidence" value="ECO:0007669"/>
    <property type="project" value="InterPro"/>
</dbReference>
<feature type="compositionally biased region" description="Low complexity" evidence="4">
    <location>
        <begin position="1"/>
        <end position="22"/>
    </location>
</feature>
<dbReference type="PANTHER" id="PTHR40621">
    <property type="entry name" value="TRANSCRIPTION FACTOR KAPC-RELATED"/>
    <property type="match status" value="1"/>
</dbReference>
<feature type="region of interest" description="Disordered" evidence="4">
    <location>
        <begin position="106"/>
        <end position="142"/>
    </location>
</feature>
<comment type="subcellular location">
    <subcellularLocation>
        <location evidence="1">Nucleus</location>
    </subcellularLocation>
</comment>
<evidence type="ECO:0000259" key="5">
    <source>
        <dbReference type="PROSITE" id="PS00036"/>
    </source>
</evidence>
<dbReference type="InterPro" id="IPR018287">
    <property type="entry name" value="Hap4_TF_heteromerisation"/>
</dbReference>
<dbReference type="InterPro" id="IPR050936">
    <property type="entry name" value="AP-1-like"/>
</dbReference>
<dbReference type="PROSITE" id="PS00036">
    <property type="entry name" value="BZIP_BASIC"/>
    <property type="match status" value="1"/>
</dbReference>
<dbReference type="SUPFAM" id="SSF57959">
    <property type="entry name" value="Leucine zipper domain"/>
    <property type="match status" value="1"/>
</dbReference>
<dbReference type="Gene3D" id="1.20.5.170">
    <property type="match status" value="1"/>
</dbReference>
<evidence type="ECO:0000256" key="2">
    <source>
        <dbReference type="ARBA" id="ARBA00023242"/>
    </source>
</evidence>
<keyword evidence="2" id="KW-0539">Nucleus</keyword>
<evidence type="ECO:0000313" key="6">
    <source>
        <dbReference type="EMBL" id="KAK3901416.1"/>
    </source>
</evidence>
<protein>
    <recommendedName>
        <fullName evidence="5">BZIP domain-containing protein</fullName>
    </recommendedName>
</protein>
<organism evidence="6 7">
    <name type="scientific">Staphylotrichum tortipilum</name>
    <dbReference type="NCBI Taxonomy" id="2831512"/>
    <lineage>
        <taxon>Eukaryota</taxon>
        <taxon>Fungi</taxon>
        <taxon>Dikarya</taxon>
        <taxon>Ascomycota</taxon>
        <taxon>Pezizomycotina</taxon>
        <taxon>Sordariomycetes</taxon>
        <taxon>Sordariomycetidae</taxon>
        <taxon>Sordariales</taxon>
        <taxon>Chaetomiaceae</taxon>
        <taxon>Staphylotrichum</taxon>
    </lineage>
</organism>
<evidence type="ECO:0000313" key="7">
    <source>
        <dbReference type="Proteomes" id="UP001303889"/>
    </source>
</evidence>
<evidence type="ECO:0000256" key="3">
    <source>
        <dbReference type="SAM" id="Coils"/>
    </source>
</evidence>
<dbReference type="GO" id="GO:0001228">
    <property type="term" value="F:DNA-binding transcription activator activity, RNA polymerase II-specific"/>
    <property type="evidence" value="ECO:0007669"/>
    <property type="project" value="TreeGrafter"/>
</dbReference>
<sequence length="658" mass="68818">MAAAIAAALSPAPNPAKPNAAPSRSLSITTFAVNCTSPSSAGSPASAASPTNVSTPASSCSAAPPIAIRPSTLNQPSSMKPAAPMINSITAAMSSTFMSQPRTMSMTSKEWVVPPRPKPGRKPATDTPPTKRKAQNRAAQRAFRERRAARVGELEEQLDEEKTVHEQTVRELQERINYLEVETQTLQSRCQWLESMLEKERQSRGSLAASWDSSQRHQQQQHQAQQGHAGASGNMRPLQPAPARDVVSRPVAISEPRPVPQPFSIAQIVSPPEPTTTGLLDYTCGGCQSTGPCACTDEVLQSADIPMGCGNCSLGSRCECLEESFRASIASDLKRRLPPGSPPSTSPEEKRQRSDAGITMGTDFTALFTSPSNRESEQPIFTPPTQSQLEPLPSIELRDSCGFCKDGTYCVCADSMMMAATLPAISTQPVQPVAEATQTHTPPPSDNDVVPIPLEVTATGAIKLPGLRSLQRSRTTKPPAPKTGGCGPNGPGTCAQCLADPKSGLFCRSLAANFARNNPGSSGGGCCGNGGPGGCCKAGPSQPQPETPAAGPPLATATAQPTLTTTTPAAPSLPSVSFGLSLSCADAYKTISSHRHFDEAADDIGSWLPKLKALPMPRAGPAGGRGGGGRDGRAPIEVEAASIMSVLKDFDVRFGRGE</sequence>
<keyword evidence="7" id="KW-1185">Reference proteome</keyword>
<dbReference type="PANTHER" id="PTHR40621:SF7">
    <property type="entry name" value="BZIP DOMAIN-CONTAINING PROTEIN"/>
    <property type="match status" value="1"/>
</dbReference>
<reference evidence="6" key="1">
    <citation type="journal article" date="2023" name="Mol. Phylogenet. Evol.">
        <title>Genome-scale phylogeny and comparative genomics of the fungal order Sordariales.</title>
        <authorList>
            <person name="Hensen N."/>
            <person name="Bonometti L."/>
            <person name="Westerberg I."/>
            <person name="Brannstrom I.O."/>
            <person name="Guillou S."/>
            <person name="Cros-Aarteil S."/>
            <person name="Calhoun S."/>
            <person name="Haridas S."/>
            <person name="Kuo A."/>
            <person name="Mondo S."/>
            <person name="Pangilinan J."/>
            <person name="Riley R."/>
            <person name="LaButti K."/>
            <person name="Andreopoulos B."/>
            <person name="Lipzen A."/>
            <person name="Chen C."/>
            <person name="Yan M."/>
            <person name="Daum C."/>
            <person name="Ng V."/>
            <person name="Clum A."/>
            <person name="Steindorff A."/>
            <person name="Ohm R.A."/>
            <person name="Martin F."/>
            <person name="Silar P."/>
            <person name="Natvig D.O."/>
            <person name="Lalanne C."/>
            <person name="Gautier V."/>
            <person name="Ament-Velasquez S.L."/>
            <person name="Kruys A."/>
            <person name="Hutchinson M.I."/>
            <person name="Powell A.J."/>
            <person name="Barry K."/>
            <person name="Miller A.N."/>
            <person name="Grigoriev I.V."/>
            <person name="Debuchy R."/>
            <person name="Gladieux P."/>
            <person name="Hiltunen Thoren M."/>
            <person name="Johannesson H."/>
        </authorList>
    </citation>
    <scope>NUCLEOTIDE SEQUENCE</scope>
    <source>
        <strain evidence="6">CBS 103.79</strain>
    </source>
</reference>